<keyword evidence="2" id="KW-1185">Reference proteome</keyword>
<dbReference type="Proteomes" id="UP000805193">
    <property type="component" value="Unassembled WGS sequence"/>
</dbReference>
<protein>
    <submittedName>
        <fullName evidence="1">Uncharacterized protein</fullName>
    </submittedName>
</protein>
<dbReference type="EMBL" id="JABSTQ010001309">
    <property type="protein sequence ID" value="KAG0444888.1"/>
    <property type="molecule type" value="Genomic_DNA"/>
</dbReference>
<proteinExistence type="predicted"/>
<comment type="caution">
    <text evidence="1">The sequence shown here is derived from an EMBL/GenBank/DDBJ whole genome shotgun (WGS) entry which is preliminary data.</text>
</comment>
<accession>A0AC60QYX2</accession>
<sequence>MPTVCVVRLCSTRVAWLRATDRDGPDDIGRSQGYVCSDHFLTGDYDMNIEVRRSLGLDMKWARLVEPRCRELAQMARPVLPSASPSDGDWSRTRRRGVSAQGRKLKSRLRSIKRR</sequence>
<reference evidence="1 2" key="1">
    <citation type="journal article" date="2020" name="Cell">
        <title>Large-Scale Comparative Analyses of Tick Genomes Elucidate Their Genetic Diversity and Vector Capacities.</title>
        <authorList>
            <consortium name="Tick Genome and Microbiome Consortium (TIGMIC)"/>
            <person name="Jia N."/>
            <person name="Wang J."/>
            <person name="Shi W."/>
            <person name="Du L."/>
            <person name="Sun Y."/>
            <person name="Zhan W."/>
            <person name="Jiang J.F."/>
            <person name="Wang Q."/>
            <person name="Zhang B."/>
            <person name="Ji P."/>
            <person name="Bell-Sakyi L."/>
            <person name="Cui X.M."/>
            <person name="Yuan T.T."/>
            <person name="Jiang B.G."/>
            <person name="Yang W.F."/>
            <person name="Lam T.T."/>
            <person name="Chang Q.C."/>
            <person name="Ding S.J."/>
            <person name="Wang X.J."/>
            <person name="Zhu J.G."/>
            <person name="Ruan X.D."/>
            <person name="Zhao L."/>
            <person name="Wei J.T."/>
            <person name="Ye R.Z."/>
            <person name="Que T.C."/>
            <person name="Du C.H."/>
            <person name="Zhou Y.H."/>
            <person name="Cheng J.X."/>
            <person name="Dai P.F."/>
            <person name="Guo W.B."/>
            <person name="Han X.H."/>
            <person name="Huang E.J."/>
            <person name="Li L.F."/>
            <person name="Wei W."/>
            <person name="Gao Y.C."/>
            <person name="Liu J.Z."/>
            <person name="Shao H.Z."/>
            <person name="Wang X."/>
            <person name="Wang C.C."/>
            <person name="Yang T.C."/>
            <person name="Huo Q.B."/>
            <person name="Li W."/>
            <person name="Chen H.Y."/>
            <person name="Chen S.E."/>
            <person name="Zhou L.G."/>
            <person name="Ni X.B."/>
            <person name="Tian J.H."/>
            <person name="Sheng Y."/>
            <person name="Liu T."/>
            <person name="Pan Y.S."/>
            <person name="Xia L.Y."/>
            <person name="Li J."/>
            <person name="Zhao F."/>
            <person name="Cao W.C."/>
        </authorList>
    </citation>
    <scope>NUCLEOTIDE SEQUENCE [LARGE SCALE GENOMIC DNA]</scope>
    <source>
        <strain evidence="1">Iper-2018</strain>
    </source>
</reference>
<evidence type="ECO:0000313" key="2">
    <source>
        <dbReference type="Proteomes" id="UP000805193"/>
    </source>
</evidence>
<name>A0AC60QYX2_IXOPE</name>
<gene>
    <name evidence="1" type="ORF">HPB47_013266</name>
</gene>
<organism evidence="1 2">
    <name type="scientific">Ixodes persulcatus</name>
    <name type="common">Taiga tick</name>
    <dbReference type="NCBI Taxonomy" id="34615"/>
    <lineage>
        <taxon>Eukaryota</taxon>
        <taxon>Metazoa</taxon>
        <taxon>Ecdysozoa</taxon>
        <taxon>Arthropoda</taxon>
        <taxon>Chelicerata</taxon>
        <taxon>Arachnida</taxon>
        <taxon>Acari</taxon>
        <taxon>Parasitiformes</taxon>
        <taxon>Ixodida</taxon>
        <taxon>Ixodoidea</taxon>
        <taxon>Ixodidae</taxon>
        <taxon>Ixodinae</taxon>
        <taxon>Ixodes</taxon>
    </lineage>
</organism>
<evidence type="ECO:0000313" key="1">
    <source>
        <dbReference type="EMBL" id="KAG0444888.1"/>
    </source>
</evidence>